<dbReference type="Proteomes" id="UP000485058">
    <property type="component" value="Unassembled WGS sequence"/>
</dbReference>
<dbReference type="EMBL" id="BLLF01001951">
    <property type="protein sequence ID" value="GFH22024.1"/>
    <property type="molecule type" value="Genomic_DNA"/>
</dbReference>
<accession>A0A699ZTC9</accession>
<dbReference type="AlphaFoldDB" id="A0A699ZTC9"/>
<reference evidence="1 2" key="1">
    <citation type="submission" date="2020-02" db="EMBL/GenBank/DDBJ databases">
        <title>Draft genome sequence of Haematococcus lacustris strain NIES-144.</title>
        <authorList>
            <person name="Morimoto D."/>
            <person name="Nakagawa S."/>
            <person name="Yoshida T."/>
            <person name="Sawayama S."/>
        </authorList>
    </citation>
    <scope>NUCLEOTIDE SEQUENCE [LARGE SCALE GENOMIC DNA]</scope>
    <source>
        <strain evidence="1 2">NIES-144</strain>
    </source>
</reference>
<protein>
    <submittedName>
        <fullName evidence="1">Uncharacterized protein</fullName>
    </submittedName>
</protein>
<feature type="non-terminal residue" evidence="1">
    <location>
        <position position="66"/>
    </location>
</feature>
<evidence type="ECO:0000313" key="2">
    <source>
        <dbReference type="Proteomes" id="UP000485058"/>
    </source>
</evidence>
<proteinExistence type="predicted"/>
<organism evidence="1 2">
    <name type="scientific">Haematococcus lacustris</name>
    <name type="common">Green alga</name>
    <name type="synonym">Haematococcus pluvialis</name>
    <dbReference type="NCBI Taxonomy" id="44745"/>
    <lineage>
        <taxon>Eukaryota</taxon>
        <taxon>Viridiplantae</taxon>
        <taxon>Chlorophyta</taxon>
        <taxon>core chlorophytes</taxon>
        <taxon>Chlorophyceae</taxon>
        <taxon>CS clade</taxon>
        <taxon>Chlamydomonadales</taxon>
        <taxon>Haematococcaceae</taxon>
        <taxon>Haematococcus</taxon>
    </lineage>
</organism>
<feature type="non-terminal residue" evidence="1">
    <location>
        <position position="1"/>
    </location>
</feature>
<comment type="caution">
    <text evidence="1">The sequence shown here is derived from an EMBL/GenBank/DDBJ whole genome shotgun (WGS) entry which is preliminary data.</text>
</comment>
<sequence>HVRLAAGTKSMDIRTPNVHYKHRVERAAEEYLASTGVVQAVSGALRSLFSAPWLPDNPYYHLHDAL</sequence>
<name>A0A699ZTC9_HAELA</name>
<evidence type="ECO:0000313" key="1">
    <source>
        <dbReference type="EMBL" id="GFH22024.1"/>
    </source>
</evidence>
<keyword evidence="2" id="KW-1185">Reference proteome</keyword>
<gene>
    <name evidence="1" type="ORF">HaLaN_19424</name>
</gene>